<accession>A0ABP8U298</accession>
<organism evidence="8 9">
    <name type="scientific">Actinoallomurus vinaceus</name>
    <dbReference type="NCBI Taxonomy" id="1080074"/>
    <lineage>
        <taxon>Bacteria</taxon>
        <taxon>Bacillati</taxon>
        <taxon>Actinomycetota</taxon>
        <taxon>Actinomycetes</taxon>
        <taxon>Streptosporangiales</taxon>
        <taxon>Thermomonosporaceae</taxon>
        <taxon>Actinoallomurus</taxon>
    </lineage>
</organism>
<evidence type="ECO:0000259" key="6">
    <source>
        <dbReference type="PROSITE" id="PS52004"/>
    </source>
</evidence>
<reference evidence="9" key="1">
    <citation type="journal article" date="2019" name="Int. J. Syst. Evol. Microbiol.">
        <title>The Global Catalogue of Microorganisms (GCM) 10K type strain sequencing project: providing services to taxonomists for standard genome sequencing and annotation.</title>
        <authorList>
            <consortium name="The Broad Institute Genomics Platform"/>
            <consortium name="The Broad Institute Genome Sequencing Center for Infectious Disease"/>
            <person name="Wu L."/>
            <person name="Ma J."/>
        </authorList>
    </citation>
    <scope>NUCLEOTIDE SEQUENCE [LARGE SCALE GENOMIC DNA]</scope>
    <source>
        <strain evidence="9">JCM 17939</strain>
    </source>
</reference>
<keyword evidence="1" id="KW-0596">Phosphopantetheine</keyword>
<name>A0ABP8U298_9ACTN</name>
<dbReference type="InterPro" id="IPR001227">
    <property type="entry name" value="Ac_transferase_dom_sf"/>
</dbReference>
<dbReference type="Pfam" id="PF02801">
    <property type="entry name" value="Ketoacyl-synt_C"/>
    <property type="match status" value="1"/>
</dbReference>
<evidence type="ECO:0000313" key="9">
    <source>
        <dbReference type="Proteomes" id="UP001501442"/>
    </source>
</evidence>
<dbReference type="InterPro" id="IPR016035">
    <property type="entry name" value="Acyl_Trfase/lysoPLipase"/>
</dbReference>
<dbReference type="InterPro" id="IPR049900">
    <property type="entry name" value="PKS_mFAS_DH"/>
</dbReference>
<keyword evidence="4" id="KW-0012">Acyltransferase</keyword>
<dbReference type="SMART" id="SM00825">
    <property type="entry name" value="PKS_KS"/>
    <property type="match status" value="1"/>
</dbReference>
<dbReference type="SMART" id="SM00827">
    <property type="entry name" value="PKS_AT"/>
    <property type="match status" value="1"/>
</dbReference>
<dbReference type="Gene3D" id="3.10.129.110">
    <property type="entry name" value="Polyketide synthase dehydratase"/>
    <property type="match status" value="1"/>
</dbReference>
<dbReference type="InterPro" id="IPR014030">
    <property type="entry name" value="Ketoacyl_synth_N"/>
</dbReference>
<evidence type="ECO:0000256" key="2">
    <source>
        <dbReference type="ARBA" id="ARBA00022553"/>
    </source>
</evidence>
<feature type="active site" description="Proton acceptor; for dehydratase activity" evidence="5">
    <location>
        <position position="1499"/>
    </location>
</feature>
<comment type="caution">
    <text evidence="8">The sequence shown here is derived from an EMBL/GenBank/DDBJ whole genome shotgun (WGS) entry which is preliminary data.</text>
</comment>
<gene>
    <name evidence="8" type="ORF">GCM10023196_002750</name>
</gene>
<dbReference type="RefSeq" id="WP_345428475.1">
    <property type="nucleotide sequence ID" value="NZ_BAABHK010000001.1"/>
</dbReference>
<dbReference type="Gene3D" id="3.40.366.10">
    <property type="entry name" value="Malonyl-Coenzyme A Acyl Carrier Protein, domain 2"/>
    <property type="match status" value="1"/>
</dbReference>
<dbReference type="SMART" id="SM00822">
    <property type="entry name" value="PKS_KR"/>
    <property type="match status" value="1"/>
</dbReference>
<proteinExistence type="predicted"/>
<dbReference type="Pfam" id="PF00109">
    <property type="entry name" value="ketoacyl-synt"/>
    <property type="match status" value="1"/>
</dbReference>
<dbReference type="InterPro" id="IPR050091">
    <property type="entry name" value="PKS_NRPS_Biosynth_Enz"/>
</dbReference>
<feature type="region of interest" description="C-terminal hotdog fold" evidence="5">
    <location>
        <begin position="1605"/>
        <end position="1750"/>
    </location>
</feature>
<dbReference type="Pfam" id="PF00698">
    <property type="entry name" value="Acyl_transf_1"/>
    <property type="match status" value="1"/>
</dbReference>
<dbReference type="PANTHER" id="PTHR43775:SF51">
    <property type="entry name" value="INACTIVE PHENOLPHTHIOCEROL SYNTHESIS POLYKETIDE SYNTHASE TYPE I PKS1-RELATED"/>
    <property type="match status" value="1"/>
</dbReference>
<dbReference type="CDD" id="cd00833">
    <property type="entry name" value="PKS"/>
    <property type="match status" value="1"/>
</dbReference>
<keyword evidence="3" id="KW-0808">Transferase</keyword>
<dbReference type="CDD" id="cd08953">
    <property type="entry name" value="KR_2_SDR_x"/>
    <property type="match status" value="1"/>
</dbReference>
<evidence type="ECO:0000256" key="4">
    <source>
        <dbReference type="ARBA" id="ARBA00023315"/>
    </source>
</evidence>
<keyword evidence="9" id="KW-1185">Reference proteome</keyword>
<dbReference type="Gene3D" id="3.40.47.10">
    <property type="match status" value="1"/>
</dbReference>
<dbReference type="InterPro" id="IPR049552">
    <property type="entry name" value="PKS_DH_N"/>
</dbReference>
<dbReference type="InterPro" id="IPR014043">
    <property type="entry name" value="Acyl_transferase_dom"/>
</dbReference>
<dbReference type="Gene3D" id="1.10.1200.10">
    <property type="entry name" value="ACP-like"/>
    <property type="match status" value="1"/>
</dbReference>
<dbReference type="SMART" id="SM00826">
    <property type="entry name" value="PKS_DH"/>
    <property type="match status" value="1"/>
</dbReference>
<dbReference type="EMBL" id="BAABHK010000001">
    <property type="protein sequence ID" value="GAA4620102.1"/>
    <property type="molecule type" value="Genomic_DNA"/>
</dbReference>
<protein>
    <submittedName>
        <fullName evidence="8">Type I polyketide synthase</fullName>
    </submittedName>
</protein>
<dbReference type="Pfam" id="PF21089">
    <property type="entry name" value="PKS_DH_N"/>
    <property type="match status" value="1"/>
</dbReference>
<dbReference type="SUPFAM" id="SSF53901">
    <property type="entry name" value="Thiolase-like"/>
    <property type="match status" value="1"/>
</dbReference>
<dbReference type="SUPFAM" id="SSF51735">
    <property type="entry name" value="NAD(P)-binding Rossmann-fold domains"/>
    <property type="match status" value="1"/>
</dbReference>
<dbReference type="InterPro" id="IPR020841">
    <property type="entry name" value="PKS_Beta-ketoAc_synthase_dom"/>
</dbReference>
<dbReference type="Pfam" id="PF14765">
    <property type="entry name" value="PS-DH"/>
    <property type="match status" value="1"/>
</dbReference>
<dbReference type="InterPro" id="IPR016036">
    <property type="entry name" value="Malonyl_transacylase_ACP-bd"/>
</dbReference>
<dbReference type="InterPro" id="IPR013968">
    <property type="entry name" value="PKS_KR"/>
</dbReference>
<dbReference type="PROSITE" id="PS52004">
    <property type="entry name" value="KS3_2"/>
    <property type="match status" value="1"/>
</dbReference>
<feature type="domain" description="PKS/mFAS DH" evidence="7">
    <location>
        <begin position="1467"/>
        <end position="1750"/>
    </location>
</feature>
<sequence>MNGTRIAVVGIALRYPDASSPDELWCNVLAGRRAFRRLPEERMRAQDYYSPDPAAPDRHYLRMAAVLEGFDFDRVGYRIGGSTYRSTDMTHWLALDTVARALQDAGLPGGEGLPRQATAVVIGNTLTGEFSRANLMRLRWPYVERTVGAALRERGWDDAALGDFLADLEARYKAPFPPIDEDSLAGGLANTISGRVCNYFDFGGGGYTVDGACSSSLLSVAAACNALAAGQIDAAVAGGVDLSIDPFEVIGFAKTGALATSEMKVYDKGSNGFWPGEGCGMLVLMRDEDAVRQGRFRYSTIVGWGQSSDGKGGITRPEAAGHRRAISRAYAAAGFGVETVGYFEGHGTGTAVGDATELEAISGARRAATGPHAGTAAISTVKGNFGHTKGAAGVAGLIKAVLAVRHQVIPPATGHHDPHPVLLAEDAALHVPDGAELWPDGAPVRAGVSSMGFGGINAHIVVEHADGARRRSVGEMTERLVRSRQDCEILLLDAVGVAELRGRVAQLVGFAARLSFAELGDLAATLSGELAGRPLRAAVVAGSPEQAEERLGRLLALLDSGARQVLDAAGGVFLGTAGRPPRIAFLFPGQGAGRRADGGALRRRFASVAELYRGLALPAGGDQVATAVAQPRIVAGSVAGLRVLAALGVTAAGAAGHSLGELTALHWAGAMSEDALLALAAERGRVMDDASAGGGTMAGIAAVAAEVEALLAGESVVIAGYNSPTQTVVSGPVEAVERVMARARARGLTATRISVSHAFHSEAVVPAAERFGRHLAEQDFQPLQSTVASTVTGAALPLDTDVTDLLTRQVLAPVRFHEAVAALARDCDAFIEVGPGRILRGLAAEIAPAVPAVSIESDGMSLAGLFHAVATAYVLGAPIEHRVLFDDRYVKPLPLDKEFVFLASPCEAAPEGDFAVVKEAMTDRPAETDAASAAAASGAEGGADALTVLRRLASERAELPLDAVRPDSNPIDELHLSSITVGQIVTQAAHELDVNAVLATSAYATSTLVELAEMLQSLADTARTDDGAAEQVAGVAPWVRAFTLDLVPTGSVPPAALGRPAAQWELFATDGHPLAEPLCDALSVTGIGDGVLLCLPAEADEDHADLMISAVRAALSRVRHAPVRFVAVGGRKGAAGLAKTLHLEAPAVTATVVALPDPEGLPADEIAGAVARITADAVATADFAEICYDAEWVRAVPVLRPLPTTGAGAEGARPAFGPGDVLLATGGGKGITAESALALVQDTGAALALLGRSDPATDPELAMNLERLRGQGIPFRYVHADVTAADEVKDAVEEVRRTLGPVTAVLHGAGRNEPRSLVDLDETTFRRTLAPKLEGLRTVLTAVASDPLKLLVTFGSIIGRAGLRGEGDYATANDWLTDMTRRYAEENPECRCIALEWSVWSGAGMGDKLGVLEALMRDGISPIPVADGVAILKALLADPATPGTVVVTGRAERLDTITLEQRDLPLGRFLERPRIHYAGVELVVDADLSAADDLYLGDHLLDGDLLFPAVLGMEAMTQAASALTGRVGAPTLEGVEFLRPIVVPVDGRTTVRVAVLADGPDTVRAVLRSGETGFQADHFRATLRYDLPLPDATQCPVAADTDPEIPLDPGGELYGPVLFQGDRFQRLLGYQALAARGCVARISNAARDDWFGPFSPPGLVLADPGTRDALMHSIQCCVPDATLLPASIERLWLADPAVARSSAEVTLHAAERSRDGDTYIYDIEVRDSVGALVERWDGLTLQAVRKRDGTGPWLPALLTTYLERNVEPVLGDTGLRTVVVPDTVVPDGSGANSSTVAARRGRTDRAVGWALGRRTEVGHRPDGMPWVDGFQVSSSHSAGITFAVVMPGDRAAECDVEAVTARTEGEWADLLGADGAALAATLAAERDEDYSVAATRVWGAVECLRKAGRARPALTADTVDGAASGPWAALRGGDRRIASFVTTVRNVAEPLVFTMSAAIDGSEAK</sequence>
<dbReference type="InterPro" id="IPR036736">
    <property type="entry name" value="ACP-like_sf"/>
</dbReference>
<evidence type="ECO:0000256" key="1">
    <source>
        <dbReference type="ARBA" id="ARBA00022450"/>
    </source>
</evidence>
<feature type="region of interest" description="N-terminal hotdog fold" evidence="5">
    <location>
        <begin position="1467"/>
        <end position="1590"/>
    </location>
</feature>
<dbReference type="InterPro" id="IPR042104">
    <property type="entry name" value="PKS_dehydratase_sf"/>
</dbReference>
<dbReference type="InterPro" id="IPR016039">
    <property type="entry name" value="Thiolase-like"/>
</dbReference>
<dbReference type="Proteomes" id="UP001501442">
    <property type="component" value="Unassembled WGS sequence"/>
</dbReference>
<dbReference type="InterPro" id="IPR036291">
    <property type="entry name" value="NAD(P)-bd_dom_sf"/>
</dbReference>
<evidence type="ECO:0000313" key="8">
    <source>
        <dbReference type="EMBL" id="GAA4620102.1"/>
    </source>
</evidence>
<dbReference type="SUPFAM" id="SSF55048">
    <property type="entry name" value="Probable ACP-binding domain of malonyl-CoA ACP transacylase"/>
    <property type="match status" value="1"/>
</dbReference>
<feature type="active site" description="Proton donor; for dehydratase activity" evidence="5">
    <location>
        <position position="1668"/>
    </location>
</feature>
<dbReference type="InterPro" id="IPR057326">
    <property type="entry name" value="KR_dom"/>
</dbReference>
<evidence type="ECO:0000256" key="3">
    <source>
        <dbReference type="ARBA" id="ARBA00022679"/>
    </source>
</evidence>
<feature type="domain" description="Ketosynthase family 3 (KS3)" evidence="6">
    <location>
        <begin position="3"/>
        <end position="464"/>
    </location>
</feature>
<keyword evidence="2" id="KW-0597">Phosphoprotein</keyword>
<dbReference type="SUPFAM" id="SSF52151">
    <property type="entry name" value="FabD/lysophospholipase-like"/>
    <property type="match status" value="1"/>
</dbReference>
<dbReference type="InterPro" id="IPR049551">
    <property type="entry name" value="PKS_DH_C"/>
</dbReference>
<evidence type="ECO:0000259" key="7">
    <source>
        <dbReference type="PROSITE" id="PS52019"/>
    </source>
</evidence>
<dbReference type="PANTHER" id="PTHR43775">
    <property type="entry name" value="FATTY ACID SYNTHASE"/>
    <property type="match status" value="1"/>
</dbReference>
<dbReference type="Gene3D" id="3.40.50.720">
    <property type="entry name" value="NAD(P)-binding Rossmann-like Domain"/>
    <property type="match status" value="1"/>
</dbReference>
<dbReference type="InterPro" id="IPR014031">
    <property type="entry name" value="Ketoacyl_synth_C"/>
</dbReference>
<dbReference type="Pfam" id="PF08659">
    <property type="entry name" value="KR"/>
    <property type="match status" value="1"/>
</dbReference>
<dbReference type="InterPro" id="IPR020807">
    <property type="entry name" value="PKS_DH"/>
</dbReference>
<dbReference type="PROSITE" id="PS52019">
    <property type="entry name" value="PKS_MFAS_DH"/>
    <property type="match status" value="1"/>
</dbReference>
<evidence type="ECO:0000256" key="5">
    <source>
        <dbReference type="PROSITE-ProRule" id="PRU01363"/>
    </source>
</evidence>